<feature type="region of interest" description="Disordered" evidence="1">
    <location>
        <begin position="270"/>
        <end position="334"/>
    </location>
</feature>
<feature type="signal peptide" evidence="2">
    <location>
        <begin position="1"/>
        <end position="23"/>
    </location>
</feature>
<organism evidence="3 4">
    <name type="scientific">Sphingobacterium spiritivorum ATCC 33300</name>
    <dbReference type="NCBI Taxonomy" id="525372"/>
    <lineage>
        <taxon>Bacteria</taxon>
        <taxon>Pseudomonadati</taxon>
        <taxon>Bacteroidota</taxon>
        <taxon>Sphingobacteriia</taxon>
        <taxon>Sphingobacteriales</taxon>
        <taxon>Sphingobacteriaceae</taxon>
        <taxon>Sphingobacterium</taxon>
    </lineage>
</organism>
<feature type="chain" id="PRO_5002914377" description="Peptidase C39-like domain-containing protein" evidence="2">
    <location>
        <begin position="24"/>
        <end position="673"/>
    </location>
</feature>
<evidence type="ECO:0000313" key="4">
    <source>
        <dbReference type="Proteomes" id="UP000006241"/>
    </source>
</evidence>
<proteinExistence type="predicted"/>
<sequence>MKNSKQLLMLTLFLLLFSTNSCKKNEVISDLNSNTNKNLSLEEARTHFEKKFAISSTGFNKIASTEITIHQHDENSTVIMSKKPMWDGFKYKELLSGYQAVLVPIHKEGEYLEVSEGKFVKYGFLNYLMMYKDSSNTILTEWVQLKPSLQWIDSKISRKYDGDIIIKDWQGTVKKIFKFRNGEKVDYRSPSNLDKQATLKRKMATLPPNQSYICTTTKTLTFKPGSNCLCENHTWAERGQCTCPYTMPGVAGNYPKPSVTTIHTSVDCVPLDEEEPAGGGPPKGGGNQGENGGSGGSGGNSGGSSPEDYPPGACNPDPNYTVPTVPPPAGQSYQIPCSEIELPVEDIPSSGSAGELLISAFTLNGYSVPTISPLSDEENQVLIDFIFQRGDNEDLIEIAYWAMNKLSSNSITLGQFENWFTGESSYNSKYVLWAINEMKENNSNDVFSYFSNKHIDYIDDGEGSIIHDDGNYDTSVAPTINILQQITWPTILPIIPIDKFVRFDGSNCYTLAKKQIELMGYTTSDYYAHDAYGEKQTINIFKKPNDDFYTEGEVNFTELQRGINYLHHALKRNIPIVVGVDYGATNTANNDNKTTDHFIVIVGMGNDSNGNFFQYYDSGSNLISQGTHNTNKLYYNHITGKVEGKGVLQREGANGNENVHYIITMIRKSKTKK</sequence>
<dbReference type="Proteomes" id="UP000006241">
    <property type="component" value="Unassembled WGS sequence"/>
</dbReference>
<dbReference type="InterPro" id="IPR038765">
    <property type="entry name" value="Papain-like_cys_pep_sf"/>
</dbReference>
<protein>
    <recommendedName>
        <fullName evidence="5">Peptidase C39-like domain-containing protein</fullName>
    </recommendedName>
</protein>
<name>C2G563_SPHSI</name>
<reference evidence="3 4" key="1">
    <citation type="submission" date="2009-01" db="EMBL/GenBank/DDBJ databases">
        <authorList>
            <person name="Qin X."/>
            <person name="Bachman B."/>
            <person name="Battles P."/>
            <person name="Bell A."/>
            <person name="Bess C."/>
            <person name="Bickham C."/>
            <person name="Chaboub L."/>
            <person name="Chen D."/>
            <person name="Coyle M."/>
            <person name="Deiros D.R."/>
            <person name="Dinh H."/>
            <person name="Forbes L."/>
            <person name="Fowler G."/>
            <person name="Francisco L."/>
            <person name="Fu Q."/>
            <person name="Gubbala S."/>
            <person name="Hale W."/>
            <person name="Han Y."/>
            <person name="Hemphill L."/>
            <person name="Highlander S.K."/>
            <person name="Hirani K."/>
            <person name="Hogues M."/>
            <person name="Jackson L."/>
            <person name="Jakkamsetti A."/>
            <person name="Javaid M."/>
            <person name="Jiang H."/>
            <person name="Korchina V."/>
            <person name="Kovar C."/>
            <person name="Lara F."/>
            <person name="Lee S."/>
            <person name="Mata R."/>
            <person name="Mathew T."/>
            <person name="Moen C."/>
            <person name="Morales K."/>
            <person name="Munidasa M."/>
            <person name="Nazareth L."/>
            <person name="Ngo R."/>
            <person name="Nguyen L."/>
            <person name="Okwuonu G."/>
            <person name="Ongeri F."/>
            <person name="Patil S."/>
            <person name="Petrosino J."/>
            <person name="Pham C."/>
            <person name="Pham P."/>
            <person name="Pu L.-L."/>
            <person name="Puazo M."/>
            <person name="Raj R."/>
            <person name="Reid J."/>
            <person name="Rouhana J."/>
            <person name="Saada N."/>
            <person name="Shang Y."/>
            <person name="Simmons D."/>
            <person name="Thornton R."/>
            <person name="Warren J."/>
            <person name="Weissenberger G."/>
            <person name="Zhang J."/>
            <person name="Zhang L."/>
            <person name="Zhou C."/>
            <person name="Zhu D."/>
            <person name="Muzny D."/>
            <person name="Worley K."/>
            <person name="Gibbs R."/>
        </authorList>
    </citation>
    <scope>NUCLEOTIDE SEQUENCE [LARGE SCALE GENOMIC DNA]</scope>
    <source>
        <strain evidence="3 4">ATCC 33300</strain>
    </source>
</reference>
<accession>C2G563</accession>
<dbReference type="AlphaFoldDB" id="C2G563"/>
<dbReference type="EMBL" id="ACHB01000100">
    <property type="protein sequence ID" value="EEI89814.1"/>
    <property type="molecule type" value="Genomic_DNA"/>
</dbReference>
<feature type="compositionally biased region" description="Gly residues" evidence="1">
    <location>
        <begin position="277"/>
        <end position="302"/>
    </location>
</feature>
<comment type="caution">
    <text evidence="3">The sequence shown here is derived from an EMBL/GenBank/DDBJ whole genome shotgun (WGS) entry which is preliminary data.</text>
</comment>
<dbReference type="RefSeq" id="WP_003004943.1">
    <property type="nucleotide sequence ID" value="NZ_GG668630.1"/>
</dbReference>
<keyword evidence="2" id="KW-0732">Signal</keyword>
<evidence type="ECO:0000256" key="2">
    <source>
        <dbReference type="SAM" id="SignalP"/>
    </source>
</evidence>
<evidence type="ECO:0000313" key="3">
    <source>
        <dbReference type="EMBL" id="EEI89814.1"/>
    </source>
</evidence>
<evidence type="ECO:0008006" key="5">
    <source>
        <dbReference type="Google" id="ProtNLM"/>
    </source>
</evidence>
<dbReference type="SUPFAM" id="SSF54001">
    <property type="entry name" value="Cysteine proteinases"/>
    <property type="match status" value="1"/>
</dbReference>
<gene>
    <name evidence="3" type="ORF">HMPREF0765_4719</name>
</gene>
<dbReference type="HOGENOM" id="CLU_408204_0_0_10"/>
<evidence type="ECO:0000256" key="1">
    <source>
        <dbReference type="SAM" id="MobiDB-lite"/>
    </source>
</evidence>